<evidence type="ECO:0000313" key="5">
    <source>
        <dbReference type="RefSeq" id="XP_015884703.1"/>
    </source>
</evidence>
<dbReference type="InterPro" id="IPR036869">
    <property type="entry name" value="J_dom_sf"/>
</dbReference>
<reference evidence="4 5" key="1">
    <citation type="submission" date="2022-04" db="UniProtKB">
        <authorList>
            <consortium name="RefSeq"/>
        </authorList>
    </citation>
    <scope>IDENTIFICATION</scope>
    <source>
        <tissue evidence="4 5">In vitro plantlets</tissue>
    </source>
</reference>
<feature type="compositionally biased region" description="Low complexity" evidence="2">
    <location>
        <begin position="1342"/>
        <end position="1355"/>
    </location>
</feature>
<dbReference type="GO" id="GO:0072318">
    <property type="term" value="P:clathrin coat disassembly"/>
    <property type="evidence" value="ECO:0007669"/>
    <property type="project" value="TreeGrafter"/>
</dbReference>
<dbReference type="SUPFAM" id="SSF46565">
    <property type="entry name" value="Chaperone J-domain"/>
    <property type="match status" value="1"/>
</dbReference>
<dbReference type="GO" id="GO:0030276">
    <property type="term" value="F:clathrin binding"/>
    <property type="evidence" value="ECO:0007669"/>
    <property type="project" value="TreeGrafter"/>
</dbReference>
<dbReference type="GeneID" id="107420288"/>
<dbReference type="RefSeq" id="XP_015884703.1">
    <property type="nucleotide sequence ID" value="XM_016029217.2"/>
</dbReference>
<dbReference type="PANTHER" id="PTHR23172">
    <property type="entry name" value="AUXILIN/CYCLIN G-ASSOCIATED KINASE-RELATED"/>
    <property type="match status" value="1"/>
</dbReference>
<dbReference type="PANTHER" id="PTHR23172:SF87">
    <property type="entry name" value="CHAPERONE DNAJ-DOMAIN SUPERFAMILY PROTEIN"/>
    <property type="match status" value="1"/>
</dbReference>
<evidence type="ECO:0000313" key="4">
    <source>
        <dbReference type="RefSeq" id="XP_015884702.1"/>
    </source>
</evidence>
<feature type="compositionally biased region" description="Basic and acidic residues" evidence="2">
    <location>
        <begin position="1168"/>
        <end position="1190"/>
    </location>
</feature>
<keyword evidence="1" id="KW-0175">Coiled coil</keyword>
<dbReference type="KEGG" id="zju:107420288"/>
<name>A0A6P3ZWI7_ZIZJJ</name>
<feature type="compositionally biased region" description="Basic and acidic residues" evidence="2">
    <location>
        <begin position="1206"/>
        <end position="1231"/>
    </location>
</feature>
<evidence type="ECO:0000313" key="3">
    <source>
        <dbReference type="Proteomes" id="UP001652623"/>
    </source>
</evidence>
<dbReference type="Gene3D" id="1.10.287.110">
    <property type="entry name" value="DnaJ domain"/>
    <property type="match status" value="1"/>
</dbReference>
<dbReference type="GO" id="GO:0031982">
    <property type="term" value="C:vesicle"/>
    <property type="evidence" value="ECO:0007669"/>
    <property type="project" value="TreeGrafter"/>
</dbReference>
<dbReference type="GO" id="GO:0072583">
    <property type="term" value="P:clathrin-dependent endocytosis"/>
    <property type="evidence" value="ECO:0007669"/>
    <property type="project" value="TreeGrafter"/>
</dbReference>
<dbReference type="RefSeq" id="XP_015884702.3">
    <property type="nucleotide sequence ID" value="XM_016029216.4"/>
</dbReference>
<dbReference type="Proteomes" id="UP001652623">
    <property type="component" value="Chromosome 5"/>
</dbReference>
<feature type="region of interest" description="Disordered" evidence="2">
    <location>
        <begin position="1278"/>
        <end position="1304"/>
    </location>
</feature>
<dbReference type="FunFam" id="1.10.287.110:FF:000009">
    <property type="entry name" value="Auxilin-related protein 1"/>
    <property type="match status" value="1"/>
</dbReference>
<feature type="compositionally biased region" description="Polar residues" evidence="2">
    <location>
        <begin position="248"/>
        <end position="269"/>
    </location>
</feature>
<dbReference type="GO" id="GO:0005737">
    <property type="term" value="C:cytoplasm"/>
    <property type="evidence" value="ECO:0007669"/>
    <property type="project" value="TreeGrafter"/>
</dbReference>
<evidence type="ECO:0000256" key="2">
    <source>
        <dbReference type="SAM" id="MobiDB-lite"/>
    </source>
</evidence>
<accession>A0A6P3ZWI7</accession>
<keyword evidence="3" id="KW-1185">Reference proteome</keyword>
<feature type="compositionally biased region" description="Basic and acidic residues" evidence="2">
    <location>
        <begin position="1326"/>
        <end position="1341"/>
    </location>
</feature>
<organism evidence="4">
    <name type="scientific">Ziziphus jujuba</name>
    <name type="common">Chinese jujube</name>
    <name type="synonym">Ziziphus sativa</name>
    <dbReference type="NCBI Taxonomy" id="326968"/>
    <lineage>
        <taxon>Eukaryota</taxon>
        <taxon>Viridiplantae</taxon>
        <taxon>Streptophyta</taxon>
        <taxon>Embryophyta</taxon>
        <taxon>Tracheophyta</taxon>
        <taxon>Spermatophyta</taxon>
        <taxon>Magnoliopsida</taxon>
        <taxon>eudicotyledons</taxon>
        <taxon>Gunneridae</taxon>
        <taxon>Pentapetalae</taxon>
        <taxon>rosids</taxon>
        <taxon>fabids</taxon>
        <taxon>Rosales</taxon>
        <taxon>Rhamnaceae</taxon>
        <taxon>Paliureae</taxon>
        <taxon>Ziziphus</taxon>
    </lineage>
</organism>
<protein>
    <submittedName>
        <fullName evidence="4 5">auxilin-like protein 1 isoform X1</fullName>
    </submittedName>
</protein>
<evidence type="ECO:0000256" key="1">
    <source>
        <dbReference type="ARBA" id="ARBA00023054"/>
    </source>
</evidence>
<dbReference type="RefSeq" id="XP_015884703.3">
    <property type="nucleotide sequence ID" value="XM_016029217.4"/>
</dbReference>
<proteinExistence type="predicted"/>
<feature type="region of interest" description="Disordered" evidence="2">
    <location>
        <begin position="238"/>
        <end position="269"/>
    </location>
</feature>
<feature type="region of interest" description="Disordered" evidence="2">
    <location>
        <begin position="1319"/>
        <end position="1380"/>
    </location>
</feature>
<feature type="region of interest" description="Disordered" evidence="2">
    <location>
        <begin position="1159"/>
        <end position="1231"/>
    </location>
</feature>
<dbReference type="RefSeq" id="XP_015884702.1">
    <property type="nucleotide sequence ID" value="XM_016029216.2"/>
</dbReference>
<sequence>MEYRTSSVTVSKKLSNGHSFSGKSMYDGVFAAPSKFGVPTFSSRVEDYSEIFGGSGASRGSSIPILEIPELNERKIAVDVGTSKLDYSKIFGGFGDSDFAVPYEELQTEQNKREIFADEPLNPDLSERLPCTKDADTCSEENHALAREASCQSFNGVKKFSVSYQKTNNGNENGFNGTTHIAQLHAVPGYTCLIDEVTPSRMTKGDNPVSSVVNGACPGPKDNIFVGKMEGNDVRKAKTDLPSGGTAGTETSKGNVEFQNKSNRSRSNSMDELFDACEVGNGIRHPKVRPSSSFPSNYGNNYDGSRKSMASKFWSFKIDASEGSASDYSLPLFDEEVDTNSVAATSMAALKKAIEEAQARMIIAKVSMERKKSGIQSRVKVGFGDGLKDEERKEVKVAEKENGSKKKMTCDTCEEQEVPLHISVGTGKQNTTSPGQVITDFEVQEKILKSGKEADSEAMKEFRSIQADHRQEDADIFEESEQFYEVFKEADEEIGNEFSFSHENYKQEEADTFEEEEQFYEVTNTGNQWDTFLEFEEENDAKTAMQFVATEEWKEKKIAKEVFDQPEKGGERLKPTEGEGNLEEMENYFKELDTVKLASDCEKYGGRLAAGVNVFDQVESEERLKVAYMQGETEKKVQAFCEDDECQKEHKELQEPIKDEKILGNLEAKDVELLERQPVVWESVENKNKGEETSKQEEVERELKDAHERRFNKASKQDTFVGRLDDFNQREDIEKRLIYESHLEKEEEFQQVVEDEKIVEVDAYQDEENEKTFKVDVHQEDEIEEIIKLDVYQEEENGKIQENICELVEAGGLEETKIEPSAGDGKIKVTNEDLRNQENNIEEDDNLCKHDERDNLNKIQKPTVSIENKQGIEGSMEIPACEERGSLTEVTEVLLDPEENRKELELIEEYNDMVEREMLETDCLVRGFKLTNIIPMEDVIKINFLSNYGINLDVAGMGFVQKQHDQQTRDFDIVCNSGKQVESSVPELEKMNEDVKETEVSMNHADEETESKCFEEERWVEDGINIGAAQHDQETRDFENVCNLGKSVESLVPELEKMNEDVKETEVSMNHADEENETKCFEEERWVENGINIAAAQFYEISEVEEENVGLDQEIKTSLYAEKDHENNQETLTDESAETYVENYQETLTSLNAEKEEKHYGTLPNQDTQHHDQNHQETQKSQRTETKEENQPETMNLEEGETNETLQKEEELEKEQLKKIDQAKEREREKERIAVERAIREARERAFAEAKERAAAERAAAEARRRLLAAEARERFGKDPVEANDKSLADKAKEAKRNAERAAVERALAEARVRALEKAMSGKAASETRKQTERFASEKVSGDPSPSSTSSVPNSLNHGAPYSTERFDQVNGESAQRCKARLERHQRTAERAAKALAEKNMRDLLAQKEQAERNRLAEVLDAEIKRWSGGKEGNLRALLSTLQYILGPDSGWQPVPLTDIITSIAVKKAYRKATLFVHPDKMQQRGASIQQKYTCEKVFDLLKEAWNRFNMEER</sequence>
<gene>
    <name evidence="4 5" type="primary">LOC107420288</name>
</gene>